<proteinExistence type="predicted"/>
<dbReference type="GO" id="GO:0008270">
    <property type="term" value="F:zinc ion binding"/>
    <property type="evidence" value="ECO:0007669"/>
    <property type="project" value="UniProtKB-KW"/>
</dbReference>
<reference evidence="6" key="1">
    <citation type="submission" date="2014-06" db="EMBL/GenBank/DDBJ databases">
        <authorList>
            <person name="Ju J."/>
            <person name="Zhang J."/>
        </authorList>
    </citation>
    <scope>NUCLEOTIDE SEQUENCE</scope>
    <source>
        <strain evidence="6">SscI8</strain>
    </source>
</reference>
<dbReference type="Pfam" id="PF12906">
    <property type="entry name" value="RINGv"/>
    <property type="match status" value="1"/>
</dbReference>
<keyword evidence="2" id="KW-0863">Zinc-finger</keyword>
<accession>A0A127ZAZ3</accession>
<sequence length="898" mass="100583">MDVDGINVAEQRREEEEVELILGALPSIWHNTQNVLRDLGYRRAANDDDDDDDDDDDEEQEGQYHGANASKESASPSTDASAGLQEDEDEEKVCRMCLSSEAELGDDGMSLGRLIAPCHCDGSMRYVHDTCLDQWRRKSAANEAARVCGQCHARYRFKRTPYSNLIAFVQASQMLRVLFCVLVVFVASFVFGVLALVSLRTLAALKNTPLAFIRNAALRPVSLEKISWNITLRQDEAIADVWMPADLVRRNRAGLAPVGVIDQGVYEKADLEVFSRIRQQQLHNPTYWKLVKRPLSTYRANYTNNMIIRAQLQSGEDVSAELERLSLGLPLFPLEDWYYDAKPAAVHNSTSAFASNHVSKNSTSSGLQTPYSLSPSLRERLVGVDLKLGFNLPFLSSKNKDESDAEGNDEVDVWQRQNLTIKFVYQEMPGDFIPDLSDNFLLRALPEWLGFLRAIPYGIAIALIDRFYFVLSVFQPWWSSIARSSLQLALLLLESHKELLWCASKAAVAGLIAYIDVVFEPVRWNPDNAVVVGPPRTRSRKVAAVAREVMVQAADSVFGPMWLNWWGGYSLSVYMAPRQFMTTERVEMTQLAAVFAPAVTLLVDVAVGGLATFSERAASFQKSHTDKWTRADWVHHDFSASEGYLRMIATLLGDEDASQASRYDLWLETSRSRLLPGRTRPLRMALMPKLSTWKTVMLLGCLVTTTIALLVATVAAWNATISHFARQAWRSVVCIFQLIMHSGGTFRHLWRQTRDWSLFVVRYTAGKVRAVARLVLRGVKSLFPGNRDVGASDSTSSQASDETTAAEDGQPPPEPQAQAIPEPLMNDPFLQGGHMGIFGAILGHLASIYGCIHAFVFTMRFILVYLPFEPFMIIYTLLQNLIRVDVANTEVLDREDTM</sequence>
<evidence type="ECO:0000313" key="6">
    <source>
        <dbReference type="EMBL" id="CDU23298.1"/>
    </source>
</evidence>
<dbReference type="AlphaFoldDB" id="A0A127ZAZ3"/>
<dbReference type="InterPro" id="IPR011016">
    <property type="entry name" value="Znf_RING-CH"/>
</dbReference>
<evidence type="ECO:0000256" key="4">
    <source>
        <dbReference type="SAM" id="MobiDB-lite"/>
    </source>
</evidence>
<dbReference type="PANTHER" id="PTHR46347:SF1">
    <property type="entry name" value="RING_FYVE_PHD ZINC FINGER SUPERFAMILY PROTEIN"/>
    <property type="match status" value="1"/>
</dbReference>
<evidence type="ECO:0000256" key="2">
    <source>
        <dbReference type="ARBA" id="ARBA00022771"/>
    </source>
</evidence>
<feature type="domain" description="RING-CH-type" evidence="5">
    <location>
        <begin position="86"/>
        <end position="158"/>
    </location>
</feature>
<feature type="region of interest" description="Disordered" evidence="4">
    <location>
        <begin position="787"/>
        <end position="822"/>
    </location>
</feature>
<dbReference type="CDD" id="cd16495">
    <property type="entry name" value="RING_CH-C4HC3_MARCH"/>
    <property type="match status" value="1"/>
</dbReference>
<dbReference type="SMART" id="SM00744">
    <property type="entry name" value="RINGv"/>
    <property type="match status" value="1"/>
</dbReference>
<organism evidence="6">
    <name type="scientific">Sporisorium scitamineum</name>
    <dbReference type="NCBI Taxonomy" id="49012"/>
    <lineage>
        <taxon>Eukaryota</taxon>
        <taxon>Fungi</taxon>
        <taxon>Dikarya</taxon>
        <taxon>Basidiomycota</taxon>
        <taxon>Ustilaginomycotina</taxon>
        <taxon>Ustilaginomycetes</taxon>
        <taxon>Ustilaginales</taxon>
        <taxon>Ustilaginaceae</taxon>
        <taxon>Sporisorium</taxon>
    </lineage>
</organism>
<keyword evidence="3" id="KW-0862">Zinc</keyword>
<protein>
    <recommendedName>
        <fullName evidence="5">RING-CH-type domain-containing protein</fullName>
    </recommendedName>
</protein>
<evidence type="ECO:0000256" key="1">
    <source>
        <dbReference type="ARBA" id="ARBA00022723"/>
    </source>
</evidence>
<dbReference type="EMBL" id="LK056662">
    <property type="protein sequence ID" value="CDU23298.1"/>
    <property type="molecule type" value="Genomic_DNA"/>
</dbReference>
<feature type="compositionally biased region" description="Polar residues" evidence="4">
    <location>
        <begin position="70"/>
        <end position="80"/>
    </location>
</feature>
<dbReference type="OrthoDB" id="264354at2759"/>
<evidence type="ECO:0000259" key="5">
    <source>
        <dbReference type="PROSITE" id="PS51292"/>
    </source>
</evidence>
<feature type="compositionally biased region" description="Polar residues" evidence="4">
    <location>
        <begin position="792"/>
        <end position="803"/>
    </location>
</feature>
<gene>
    <name evidence="6" type="ORF">SPSC_01927</name>
</gene>
<dbReference type="PANTHER" id="PTHR46347">
    <property type="entry name" value="RING/FYVE/PHD ZINC FINGER SUPERFAMILY PROTEIN"/>
    <property type="match status" value="1"/>
</dbReference>
<dbReference type="Gene3D" id="3.30.40.10">
    <property type="entry name" value="Zinc/RING finger domain, C3HC4 (zinc finger)"/>
    <property type="match status" value="1"/>
</dbReference>
<dbReference type="PROSITE" id="PS51292">
    <property type="entry name" value="ZF_RING_CH"/>
    <property type="match status" value="1"/>
</dbReference>
<dbReference type="SUPFAM" id="SSF57850">
    <property type="entry name" value="RING/U-box"/>
    <property type="match status" value="1"/>
</dbReference>
<dbReference type="InterPro" id="IPR013083">
    <property type="entry name" value="Znf_RING/FYVE/PHD"/>
</dbReference>
<keyword evidence="1" id="KW-0479">Metal-binding</keyword>
<feature type="region of interest" description="Disordered" evidence="4">
    <location>
        <begin position="42"/>
        <end position="87"/>
    </location>
</feature>
<name>A0A127ZAZ3_9BASI</name>
<feature type="compositionally biased region" description="Acidic residues" evidence="4">
    <location>
        <begin position="47"/>
        <end position="61"/>
    </location>
</feature>
<evidence type="ECO:0000256" key="3">
    <source>
        <dbReference type="ARBA" id="ARBA00022833"/>
    </source>
</evidence>